<reference evidence="1" key="1">
    <citation type="submission" date="2020-08" db="EMBL/GenBank/DDBJ databases">
        <title>Genome sequencing and assembly of the red palm weevil Rhynchophorus ferrugineus.</title>
        <authorList>
            <person name="Dias G.B."/>
            <person name="Bergman C.M."/>
            <person name="Manee M."/>
        </authorList>
    </citation>
    <scope>NUCLEOTIDE SEQUENCE</scope>
    <source>
        <strain evidence="1">AA-2017</strain>
        <tissue evidence="1">Whole larva</tissue>
    </source>
</reference>
<proteinExistence type="predicted"/>
<protein>
    <submittedName>
        <fullName evidence="1">Uncharacterized protein</fullName>
    </submittedName>
</protein>
<accession>A0A834MAP2</accession>
<evidence type="ECO:0000313" key="1">
    <source>
        <dbReference type="EMBL" id="KAF7270974.1"/>
    </source>
</evidence>
<dbReference type="EMBL" id="JAACXV010014032">
    <property type="protein sequence ID" value="KAF7270974.1"/>
    <property type="molecule type" value="Genomic_DNA"/>
</dbReference>
<dbReference type="Proteomes" id="UP000625711">
    <property type="component" value="Unassembled WGS sequence"/>
</dbReference>
<dbReference type="AlphaFoldDB" id="A0A834MAP2"/>
<gene>
    <name evidence="1" type="ORF">GWI33_016105</name>
</gene>
<sequence>MQGMDIIEVQCCVNVSMGKVAGIELDATGAEEELSLLLSCVDLDHGNAGRKKNKNGFTRQCMVKGLEIAL</sequence>
<keyword evidence="2" id="KW-1185">Reference proteome</keyword>
<organism evidence="1 2">
    <name type="scientific">Rhynchophorus ferrugineus</name>
    <name type="common">Red palm weevil</name>
    <name type="synonym">Curculio ferrugineus</name>
    <dbReference type="NCBI Taxonomy" id="354439"/>
    <lineage>
        <taxon>Eukaryota</taxon>
        <taxon>Metazoa</taxon>
        <taxon>Ecdysozoa</taxon>
        <taxon>Arthropoda</taxon>
        <taxon>Hexapoda</taxon>
        <taxon>Insecta</taxon>
        <taxon>Pterygota</taxon>
        <taxon>Neoptera</taxon>
        <taxon>Endopterygota</taxon>
        <taxon>Coleoptera</taxon>
        <taxon>Polyphaga</taxon>
        <taxon>Cucujiformia</taxon>
        <taxon>Curculionidae</taxon>
        <taxon>Dryophthorinae</taxon>
        <taxon>Rhynchophorus</taxon>
    </lineage>
</organism>
<evidence type="ECO:0000313" key="2">
    <source>
        <dbReference type="Proteomes" id="UP000625711"/>
    </source>
</evidence>
<comment type="caution">
    <text evidence="1">The sequence shown here is derived from an EMBL/GenBank/DDBJ whole genome shotgun (WGS) entry which is preliminary data.</text>
</comment>
<name>A0A834MAP2_RHYFE</name>